<reference evidence="2" key="1">
    <citation type="journal article" date="2017" name="Plant J.">
        <title>The pomegranate (Punica granatum L.) genome and the genomics of punicalagin biosynthesis.</title>
        <authorList>
            <person name="Qin G."/>
            <person name="Xu C."/>
            <person name="Ming R."/>
            <person name="Tang H."/>
            <person name="Guyot R."/>
            <person name="Kramer E.M."/>
            <person name="Hu Y."/>
            <person name="Yi X."/>
            <person name="Qi Y."/>
            <person name="Xu X."/>
            <person name="Gao Z."/>
            <person name="Pan H."/>
            <person name="Jian J."/>
            <person name="Tian Y."/>
            <person name="Yue Z."/>
            <person name="Xu Y."/>
        </authorList>
    </citation>
    <scope>NUCLEOTIDE SEQUENCE [LARGE SCALE GENOMIC DNA]</scope>
    <source>
        <strain evidence="2">cv. Dabenzi</strain>
    </source>
</reference>
<dbReference type="AlphaFoldDB" id="A0A218X582"/>
<dbReference type="Proteomes" id="UP000197138">
    <property type="component" value="Unassembled WGS sequence"/>
</dbReference>
<organism evidence="1 2">
    <name type="scientific">Punica granatum</name>
    <name type="common">Pomegranate</name>
    <dbReference type="NCBI Taxonomy" id="22663"/>
    <lineage>
        <taxon>Eukaryota</taxon>
        <taxon>Viridiplantae</taxon>
        <taxon>Streptophyta</taxon>
        <taxon>Embryophyta</taxon>
        <taxon>Tracheophyta</taxon>
        <taxon>Spermatophyta</taxon>
        <taxon>Magnoliopsida</taxon>
        <taxon>eudicotyledons</taxon>
        <taxon>Gunneridae</taxon>
        <taxon>Pentapetalae</taxon>
        <taxon>rosids</taxon>
        <taxon>malvids</taxon>
        <taxon>Myrtales</taxon>
        <taxon>Lythraceae</taxon>
        <taxon>Punica</taxon>
    </lineage>
</organism>
<sequence length="72" mass="7837">MAVPTPAIAWPCKYVARGQSHSIECADLGSCGGYLRPLSMLNYPHLDPAHLSSIARKLDKMIRIGSIPFSLL</sequence>
<dbReference type="EMBL" id="MTKT01002229">
    <property type="protein sequence ID" value="OWM80395.1"/>
    <property type="molecule type" value="Genomic_DNA"/>
</dbReference>
<accession>A0A218X582</accession>
<proteinExistence type="predicted"/>
<comment type="caution">
    <text evidence="1">The sequence shown here is derived from an EMBL/GenBank/DDBJ whole genome shotgun (WGS) entry which is preliminary data.</text>
</comment>
<gene>
    <name evidence="1" type="ORF">CDL15_Pgr019675</name>
</gene>
<protein>
    <submittedName>
        <fullName evidence="1">Uncharacterized protein</fullName>
    </submittedName>
</protein>
<evidence type="ECO:0000313" key="1">
    <source>
        <dbReference type="EMBL" id="OWM80395.1"/>
    </source>
</evidence>
<evidence type="ECO:0000313" key="2">
    <source>
        <dbReference type="Proteomes" id="UP000197138"/>
    </source>
</evidence>
<name>A0A218X582_PUNGR</name>